<dbReference type="PANTHER" id="PTHR32089:SF112">
    <property type="entry name" value="LYSOZYME-LIKE PROTEIN-RELATED"/>
    <property type="match status" value="1"/>
</dbReference>
<name>A0AAJ5UVQ4_9BACI</name>
<dbReference type="Pfam" id="PF00672">
    <property type="entry name" value="HAMP"/>
    <property type="match status" value="1"/>
</dbReference>
<evidence type="ECO:0000256" key="3">
    <source>
        <dbReference type="ARBA" id="ARBA00022692"/>
    </source>
</evidence>
<dbReference type="CDD" id="cd06225">
    <property type="entry name" value="HAMP"/>
    <property type="match status" value="1"/>
</dbReference>
<dbReference type="Gene3D" id="3.30.450.20">
    <property type="entry name" value="PAS domain"/>
    <property type="match status" value="1"/>
</dbReference>
<dbReference type="InterPro" id="IPR033480">
    <property type="entry name" value="sCache_2"/>
</dbReference>
<evidence type="ECO:0000313" key="12">
    <source>
        <dbReference type="EMBL" id="WDV06865.1"/>
    </source>
</evidence>
<keyword evidence="4 9" id="KW-1133">Transmembrane helix</keyword>
<organism evidence="12 13">
    <name type="scientific">Lysinibacillus irui</name>
    <dbReference type="NCBI Taxonomy" id="2998077"/>
    <lineage>
        <taxon>Bacteria</taxon>
        <taxon>Bacillati</taxon>
        <taxon>Bacillota</taxon>
        <taxon>Bacilli</taxon>
        <taxon>Bacillales</taxon>
        <taxon>Bacillaceae</taxon>
        <taxon>Lysinibacillus</taxon>
    </lineage>
</organism>
<dbReference type="InterPro" id="IPR004089">
    <property type="entry name" value="MCPsignal_dom"/>
</dbReference>
<evidence type="ECO:0000256" key="6">
    <source>
        <dbReference type="ARBA" id="ARBA00023224"/>
    </source>
</evidence>
<sequence length="576" mass="63430">MKTVRHKLVSLAIIVILISTGLVGTVNYIVVKGELDQVGQQSLKNGTLGILNLIEQLDAQVQNGKLTLEEAQESARTQIVGKKVEDNKRSIDNPVKYGDNFYFYAFQDNGLVETHPSLEGQDISDLQTEDGRYFVREMIEAAKAGGGYVRYDWAIPSNPEVVAPKITYVEMDKHWGWIIAAGTYEMDFNAGINKVLYYTLGLTVLATAIGVALFWFFSGQMTTYIRKIMIITSDISKGKLTGDDLPVTTKDELGILANNVNNMKQSLHEMVNNTKDSASHIRVSSEMLSAITEETTASADEIHQAINAISKGAIVQAEEAEMAISKVETLSSLISNATEKYSEITENMGIINQSQDNGRQKVDVLLQNSSEFTQVIEELRANFSSLTSQMKEIHQVVQTITSISEQTNLLALNASIEAARAGEHGKGFAVVAEEVRNLSEDTNEATNRVRNLLQRIEVDTANSDAKMIHTLQLSQSQAMSISEVKGAFTFLADSIRDISEHLVSLDKGMNEMSDNRIIVMKAINEIASVATQSAAATEQINASIDEQKSAVTSIMNSSMELHTEAERMHDLVERFT</sequence>
<evidence type="ECO:0000256" key="4">
    <source>
        <dbReference type="ARBA" id="ARBA00022989"/>
    </source>
</evidence>
<feature type="domain" description="HAMP" evidence="11">
    <location>
        <begin position="219"/>
        <end position="272"/>
    </location>
</feature>
<dbReference type="EMBL" id="CP113527">
    <property type="protein sequence ID" value="WDV06865.1"/>
    <property type="molecule type" value="Genomic_DNA"/>
</dbReference>
<evidence type="ECO:0000256" key="5">
    <source>
        <dbReference type="ARBA" id="ARBA00023136"/>
    </source>
</evidence>
<accession>A0AAJ5UVQ4</accession>
<dbReference type="Proteomes" id="UP001219585">
    <property type="component" value="Chromosome"/>
</dbReference>
<evidence type="ECO:0000313" key="13">
    <source>
        <dbReference type="Proteomes" id="UP001219585"/>
    </source>
</evidence>
<dbReference type="KEGG" id="liu:OU989_22045"/>
<dbReference type="PANTHER" id="PTHR32089">
    <property type="entry name" value="METHYL-ACCEPTING CHEMOTAXIS PROTEIN MCPB"/>
    <property type="match status" value="1"/>
</dbReference>
<evidence type="ECO:0000259" key="11">
    <source>
        <dbReference type="PROSITE" id="PS50885"/>
    </source>
</evidence>
<feature type="transmembrane region" description="Helical" evidence="9">
    <location>
        <begin position="195"/>
        <end position="217"/>
    </location>
</feature>
<dbReference type="GO" id="GO:0007165">
    <property type="term" value="P:signal transduction"/>
    <property type="evidence" value="ECO:0007669"/>
    <property type="project" value="UniProtKB-KW"/>
</dbReference>
<evidence type="ECO:0000256" key="9">
    <source>
        <dbReference type="SAM" id="Phobius"/>
    </source>
</evidence>
<keyword evidence="6 8" id="KW-0807">Transducer</keyword>
<dbReference type="RefSeq" id="WP_274795024.1">
    <property type="nucleotide sequence ID" value="NZ_CP113527.1"/>
</dbReference>
<dbReference type="Pfam" id="PF00015">
    <property type="entry name" value="MCPsignal"/>
    <property type="match status" value="1"/>
</dbReference>
<reference evidence="12" key="1">
    <citation type="submission" date="2022-11" db="EMBL/GenBank/DDBJ databases">
        <title>Lysinibacillus irui.</title>
        <authorList>
            <person name="Akintayo S.O."/>
        </authorList>
    </citation>
    <scope>NUCLEOTIDE SEQUENCE</scope>
    <source>
        <strain evidence="12">IRB4-01</strain>
    </source>
</reference>
<dbReference type="SMART" id="SM00304">
    <property type="entry name" value="HAMP"/>
    <property type="match status" value="1"/>
</dbReference>
<keyword evidence="5 9" id="KW-0472">Membrane</keyword>
<comment type="subcellular location">
    <subcellularLocation>
        <location evidence="1">Cell membrane</location>
        <topology evidence="1">Multi-pass membrane protein</topology>
    </subcellularLocation>
</comment>
<evidence type="ECO:0000256" key="8">
    <source>
        <dbReference type="PROSITE-ProRule" id="PRU00284"/>
    </source>
</evidence>
<gene>
    <name evidence="12" type="ORF">OU989_22045</name>
</gene>
<proteinExistence type="inferred from homology"/>
<feature type="domain" description="Methyl-accepting transducer" evidence="10">
    <location>
        <begin position="291"/>
        <end position="548"/>
    </location>
</feature>
<dbReference type="SMART" id="SM00283">
    <property type="entry name" value="MA"/>
    <property type="match status" value="1"/>
</dbReference>
<keyword evidence="2" id="KW-1003">Cell membrane</keyword>
<dbReference type="Pfam" id="PF17200">
    <property type="entry name" value="sCache_2"/>
    <property type="match status" value="1"/>
</dbReference>
<dbReference type="InterPro" id="IPR003660">
    <property type="entry name" value="HAMP_dom"/>
</dbReference>
<evidence type="ECO:0000259" key="10">
    <source>
        <dbReference type="PROSITE" id="PS50111"/>
    </source>
</evidence>
<evidence type="ECO:0000256" key="2">
    <source>
        <dbReference type="ARBA" id="ARBA00022475"/>
    </source>
</evidence>
<dbReference type="SMART" id="SM01049">
    <property type="entry name" value="Cache_2"/>
    <property type="match status" value="1"/>
</dbReference>
<dbReference type="AlphaFoldDB" id="A0AAJ5UVQ4"/>
<evidence type="ECO:0000256" key="1">
    <source>
        <dbReference type="ARBA" id="ARBA00004651"/>
    </source>
</evidence>
<evidence type="ECO:0000256" key="7">
    <source>
        <dbReference type="ARBA" id="ARBA00029447"/>
    </source>
</evidence>
<dbReference type="SUPFAM" id="SSF58104">
    <property type="entry name" value="Methyl-accepting chemotaxis protein (MCP) signaling domain"/>
    <property type="match status" value="1"/>
</dbReference>
<comment type="similarity">
    <text evidence="7">Belongs to the methyl-accepting chemotaxis (MCP) protein family.</text>
</comment>
<dbReference type="PROSITE" id="PS50885">
    <property type="entry name" value="HAMP"/>
    <property type="match status" value="1"/>
</dbReference>
<dbReference type="GO" id="GO:0005886">
    <property type="term" value="C:plasma membrane"/>
    <property type="evidence" value="ECO:0007669"/>
    <property type="project" value="UniProtKB-SubCell"/>
</dbReference>
<keyword evidence="3 9" id="KW-0812">Transmembrane</keyword>
<dbReference type="PROSITE" id="PS50111">
    <property type="entry name" value="CHEMOTAXIS_TRANSDUC_2"/>
    <property type="match status" value="1"/>
</dbReference>
<dbReference type="Gene3D" id="6.10.340.10">
    <property type="match status" value="1"/>
</dbReference>
<dbReference type="Gene3D" id="1.10.287.950">
    <property type="entry name" value="Methyl-accepting chemotaxis protein"/>
    <property type="match status" value="1"/>
</dbReference>
<protein>
    <submittedName>
        <fullName evidence="12">Cache domain-containing protein</fullName>
    </submittedName>
</protein>